<dbReference type="SUPFAM" id="SSF52540">
    <property type="entry name" value="P-loop containing nucleoside triphosphate hydrolases"/>
    <property type="match status" value="1"/>
</dbReference>
<evidence type="ECO:0000259" key="1">
    <source>
        <dbReference type="Pfam" id="PF12705"/>
    </source>
</evidence>
<evidence type="ECO:0000313" key="3">
    <source>
        <dbReference type="Proteomes" id="UP000199347"/>
    </source>
</evidence>
<organism evidence="2 3">
    <name type="scientific">Afifella marina DSM 2698</name>
    <dbReference type="NCBI Taxonomy" id="1120955"/>
    <lineage>
        <taxon>Bacteria</taxon>
        <taxon>Pseudomonadati</taxon>
        <taxon>Pseudomonadota</taxon>
        <taxon>Alphaproteobacteria</taxon>
        <taxon>Hyphomicrobiales</taxon>
        <taxon>Afifellaceae</taxon>
        <taxon>Afifella</taxon>
    </lineage>
</organism>
<keyword evidence="2" id="KW-0347">Helicase</keyword>
<dbReference type="InterPro" id="IPR011604">
    <property type="entry name" value="PDDEXK-like_dom_sf"/>
</dbReference>
<dbReference type="InterPro" id="IPR027417">
    <property type="entry name" value="P-loop_NTPase"/>
</dbReference>
<dbReference type="NCBIfam" id="TIGR02786">
    <property type="entry name" value="addB_alphas"/>
    <property type="match status" value="1"/>
</dbReference>
<keyword evidence="2" id="KW-0067">ATP-binding</keyword>
<dbReference type="EMBL" id="FMVW01000003">
    <property type="protein sequence ID" value="SCZ35230.1"/>
    <property type="molecule type" value="Genomic_DNA"/>
</dbReference>
<dbReference type="Gene3D" id="3.90.320.10">
    <property type="match status" value="1"/>
</dbReference>
<keyword evidence="2" id="KW-0547">Nucleotide-binding</keyword>
<evidence type="ECO:0000313" key="2">
    <source>
        <dbReference type="EMBL" id="SCZ35230.1"/>
    </source>
</evidence>
<dbReference type="AlphaFoldDB" id="A0A1G5NF71"/>
<keyword evidence="3" id="KW-1185">Reference proteome</keyword>
<dbReference type="InterPro" id="IPR014153">
    <property type="entry name" value="Ds_break_AddB"/>
</dbReference>
<dbReference type="STRING" id="1120955.SAMN03080610_01857"/>
<dbReference type="RefSeq" id="WP_092811840.1">
    <property type="nucleotide sequence ID" value="NZ_FMVW01000003.1"/>
</dbReference>
<reference evidence="2 3" key="1">
    <citation type="submission" date="2016-10" db="EMBL/GenBank/DDBJ databases">
        <authorList>
            <person name="de Groot N.N."/>
        </authorList>
    </citation>
    <scope>NUCLEOTIDE SEQUENCE [LARGE SCALE GENOMIC DNA]</scope>
    <source>
        <strain evidence="2 3">DSM 2698</strain>
    </source>
</reference>
<gene>
    <name evidence="2" type="ORF">SAMN03080610_01857</name>
</gene>
<dbReference type="Proteomes" id="UP000199347">
    <property type="component" value="Unassembled WGS sequence"/>
</dbReference>
<dbReference type="InterPro" id="IPR038726">
    <property type="entry name" value="PDDEXK_AddAB-type"/>
</dbReference>
<name>A0A1G5NF71_AFIMA</name>
<proteinExistence type="predicted"/>
<sequence length="1037" mass="112564">MTTNAGKQDRPHVYTLPAGVAFLDELVEALYDGRLPGAGRFDDPLALADLTLYLPTRRAARAIRGSFLARSRAGIILPKIRTLGDLDEDEPLSALDGLDAEDLSRPVMAPLSRQLILTRLVLGWSGAIARQKAGLGDEPSLIPASPADAARLAASLATLLDDVGLAPERWQALGQLAPDDLARYWQITQEFLKIISEAWPAILVERGLADPGAQRDLLLRAEAHRLAERGSNGPVIAAGSTGSVPATAELLAVIARLPNGAVVLPGLDQDLDAAGWEAIGDARNDPADAGHPQFGLKKLLKSLGCVREEVIPLASAPVGLSRRMRFVSDALRPAATTDIWAETVPAAEALADALDHVALIEAAEEREEALAAALVLRRAVEEGQTAALITPDRALARRVSAMLERWQIRVDDSGGMPLSLTPPGILARLIAEVAWRGAAAIPLLALLKHPLARFGWPAGRVRHAARVLERAVLRGPVLAEGLAPLQRTFHKRRAEWLAKEARSAALNGLEERDWDEAEALLGELLAALQPMLDVPREAPFSTLLEAHVAALSAIARDEESGPGELWQDEAGEGMAARLDALTEAAPEGPELFCGDYPALFEALIADVRVRRRGGNDPRVHIWGALEARLQNVDVAILGGLNEGVWPRPSQSDPFLSRLMAASIGLDPPERRLGLSAHDFYQALGHPQLYLSRSLRQGAEPMVPSRWLQRLTARAGEGATDALRARGDEILGMTRLIDRPETSISLAAPEPRPPLTARPKRLSVTRIETLIRDPYAIYAQYVLGLSAFEEIASPAGAAERGMLIHDILERFIKERPAGPYDEAAKTHLAEAGSAAFAAYEDWPEVAALWWPRFQRIADWFLAQERGRMEVQKRHVEATGDWALSPEFRLTGRADRIDLLDDGRLAIIDYKTGTPPSAKAVLSISPQLPLEALMARRGAFKDTPSGETAELLYYHLSGRGEGGQVHARGFRKPTKSEPGVSLEECLRATEDKLIALIAHFAQAETPYLSNRVPRSEREFGSDYDHLARIGEWSLGEGEE</sequence>
<feature type="domain" description="PD-(D/E)XK endonuclease-like" evidence="1">
    <location>
        <begin position="760"/>
        <end position="1000"/>
    </location>
</feature>
<accession>A0A1G5NF71</accession>
<dbReference type="OrthoDB" id="9780606at2"/>
<protein>
    <submittedName>
        <fullName evidence="2">ATP-dependent helicase/nuclease subunit B</fullName>
    </submittedName>
</protein>
<dbReference type="Pfam" id="PF12705">
    <property type="entry name" value="PDDEXK_1"/>
    <property type="match status" value="1"/>
</dbReference>
<keyword evidence="2" id="KW-0378">Hydrolase</keyword>
<dbReference type="GO" id="GO:0004386">
    <property type="term" value="F:helicase activity"/>
    <property type="evidence" value="ECO:0007669"/>
    <property type="project" value="UniProtKB-KW"/>
</dbReference>